<sequence>METRKLGRQGLTVSALGLGCMGMSDFYAGRDDAESEATLLHALDRGITFFDTADAYGPGRNEELVGRVLGPHRQKIVLATKFGLVRDPANPQSRGVNGRPEYVKQACDASLKRLGMDVIDLYYLHRVDPKTPIEDTVGAMAELVKAGKVRFLGLSEVNSETLRRACAVHPIAALQSEYSLWSRDPEDGVLQTCRELGVGFVPYSPLGRGFLTGQFKRFEDLPEDDYRRHSPRFQGENFQRNLKLVEHIDRLAGQKQCTPAQLALAWVLSRGQDVVPIPGTKRRKFLDDNLGALDVKLTKEDLAAIESIAPPGVAAGERYPTAMQGFLQTDARKETR</sequence>
<dbReference type="PANTHER" id="PTHR43625">
    <property type="entry name" value="AFLATOXIN B1 ALDEHYDE REDUCTASE"/>
    <property type="match status" value="1"/>
</dbReference>
<dbReference type="GO" id="GO:0016491">
    <property type="term" value="F:oxidoreductase activity"/>
    <property type="evidence" value="ECO:0007669"/>
    <property type="project" value="UniProtKB-KW"/>
</dbReference>
<protein>
    <submittedName>
        <fullName evidence="3">Aldo/keto reductase</fullName>
    </submittedName>
</protein>
<dbReference type="FunFam" id="3.20.20.100:FF:000004">
    <property type="entry name" value="Oxidoreductase, aldo/keto reductase"/>
    <property type="match status" value="1"/>
</dbReference>
<evidence type="ECO:0000259" key="2">
    <source>
        <dbReference type="Pfam" id="PF00248"/>
    </source>
</evidence>
<dbReference type="eggNOG" id="COG0667">
    <property type="taxonomic scope" value="Bacteria"/>
</dbReference>
<dbReference type="HOGENOM" id="CLU_023205_2_1_7"/>
<feature type="domain" description="NADP-dependent oxidoreductase" evidence="2">
    <location>
        <begin position="16"/>
        <end position="308"/>
    </location>
</feature>
<dbReference type="FunCoup" id="H8MT91">
    <property type="interactions" value="197"/>
</dbReference>
<dbReference type="AlphaFoldDB" id="H8MT91"/>
<keyword evidence="4" id="KW-1185">Reference proteome</keyword>
<dbReference type="InterPro" id="IPR036812">
    <property type="entry name" value="NAD(P)_OxRdtase_dom_sf"/>
</dbReference>
<reference evidence="3 4" key="1">
    <citation type="journal article" date="2012" name="J. Bacteriol.">
        <title>Complete Genome Sequence of the Fruiting Myxobacterium Corallococcus coralloides DSM 2259.</title>
        <authorList>
            <person name="Huntley S."/>
            <person name="Zhang Y."/>
            <person name="Treuner-Lange A."/>
            <person name="Kneip S."/>
            <person name="Sensen C.W."/>
            <person name="Sogaard-Andersen L."/>
        </authorList>
    </citation>
    <scope>NUCLEOTIDE SEQUENCE [LARGE SCALE GENOMIC DNA]</scope>
    <source>
        <strain evidence="4">ATCC 25202 / DSM 2259 / NBRC 100086 / M2</strain>
    </source>
</reference>
<dbReference type="Proteomes" id="UP000007587">
    <property type="component" value="Chromosome"/>
</dbReference>
<dbReference type="GO" id="GO:0005829">
    <property type="term" value="C:cytosol"/>
    <property type="evidence" value="ECO:0007669"/>
    <property type="project" value="UniProtKB-ARBA"/>
</dbReference>
<proteinExistence type="predicted"/>
<dbReference type="InParanoid" id="H8MT91"/>
<dbReference type="InterPro" id="IPR050791">
    <property type="entry name" value="Aldo-Keto_reductase"/>
</dbReference>
<dbReference type="EMBL" id="CP003389">
    <property type="protein sequence ID" value="AFE10773.1"/>
    <property type="molecule type" value="Genomic_DNA"/>
</dbReference>
<dbReference type="RefSeq" id="WP_014400516.1">
    <property type="nucleotide sequence ID" value="NC_017030.1"/>
</dbReference>
<reference evidence="4" key="2">
    <citation type="submission" date="2012-03" db="EMBL/GenBank/DDBJ databases">
        <title>Genome sequence of the fruiting myxobacterium Corallococcus coralloides DSM 2259.</title>
        <authorList>
            <person name="Huntley S."/>
            <person name="Zhang Y."/>
            <person name="Treuner-Lange A."/>
            <person name="Sensen C.W."/>
            <person name="Sogaard-Andersen L."/>
        </authorList>
    </citation>
    <scope>NUCLEOTIDE SEQUENCE [LARGE SCALE GENOMIC DNA]</scope>
    <source>
        <strain evidence="4">ATCC 25202 / DSM 2259 / NBRC 100086 / M2</strain>
    </source>
</reference>
<dbReference type="PROSITE" id="PS51257">
    <property type="entry name" value="PROKAR_LIPOPROTEIN"/>
    <property type="match status" value="1"/>
</dbReference>
<dbReference type="InterPro" id="IPR023210">
    <property type="entry name" value="NADP_OxRdtase_dom"/>
</dbReference>
<dbReference type="SUPFAM" id="SSF51430">
    <property type="entry name" value="NAD(P)-linked oxidoreductase"/>
    <property type="match status" value="1"/>
</dbReference>
<dbReference type="OrthoDB" id="5523216at2"/>
<accession>H8MT91</accession>
<dbReference type="CDD" id="cd19076">
    <property type="entry name" value="AKR_AKR13A_13D"/>
    <property type="match status" value="1"/>
</dbReference>
<organism evidence="3 4">
    <name type="scientific">Corallococcus coralloides (strain ATCC 25202 / DSM 2259 / NBRC 100086 / M2)</name>
    <name type="common">Myxococcus coralloides</name>
    <dbReference type="NCBI Taxonomy" id="1144275"/>
    <lineage>
        <taxon>Bacteria</taxon>
        <taxon>Pseudomonadati</taxon>
        <taxon>Myxococcota</taxon>
        <taxon>Myxococcia</taxon>
        <taxon>Myxococcales</taxon>
        <taxon>Cystobacterineae</taxon>
        <taxon>Myxococcaceae</taxon>
        <taxon>Corallococcus</taxon>
    </lineage>
</organism>
<evidence type="ECO:0000256" key="1">
    <source>
        <dbReference type="ARBA" id="ARBA00023002"/>
    </source>
</evidence>
<name>H8MT91_CORCM</name>
<keyword evidence="1" id="KW-0560">Oxidoreductase</keyword>
<dbReference type="Gene3D" id="3.20.20.100">
    <property type="entry name" value="NADP-dependent oxidoreductase domain"/>
    <property type="match status" value="1"/>
</dbReference>
<gene>
    <name evidence="3" type="primary">yccK1</name>
    <name evidence="3" type="ordered locus">COCOR_07738</name>
</gene>
<dbReference type="STRING" id="1144275.COCOR_07738"/>
<dbReference type="Pfam" id="PF00248">
    <property type="entry name" value="Aldo_ket_red"/>
    <property type="match status" value="1"/>
</dbReference>
<dbReference type="PANTHER" id="PTHR43625:SF40">
    <property type="entry name" value="ALDO-KETO REDUCTASE YAKC [NADP(+)]"/>
    <property type="match status" value="1"/>
</dbReference>
<evidence type="ECO:0000313" key="4">
    <source>
        <dbReference type="Proteomes" id="UP000007587"/>
    </source>
</evidence>
<dbReference type="KEGG" id="ccx:COCOR_07738"/>
<evidence type="ECO:0000313" key="3">
    <source>
        <dbReference type="EMBL" id="AFE10773.1"/>
    </source>
</evidence>